<dbReference type="InterPro" id="IPR036736">
    <property type="entry name" value="ACP-like_sf"/>
</dbReference>
<evidence type="ECO:0000259" key="1">
    <source>
        <dbReference type="PROSITE" id="PS50075"/>
    </source>
</evidence>
<reference evidence="2 3" key="1">
    <citation type="journal article" date="2015" name="Genome Announc.">
        <title>Complete Genome Sequence of Sedimenticola thiotaurini Strain SIP-G1, a Polyphosphate- and Polyhydroxyalkanoate-Accumulating Sulfur-Oxidizing Gammaproteobacterium Isolated from Salt Marsh Sediments.</title>
        <authorList>
            <person name="Flood B.E."/>
            <person name="Jones D.S."/>
            <person name="Bailey J.V."/>
        </authorList>
    </citation>
    <scope>NUCLEOTIDE SEQUENCE [LARGE SCALE GENOMIC DNA]</scope>
    <source>
        <strain evidence="2 3">SIP-G1</strain>
    </source>
</reference>
<dbReference type="AlphaFoldDB" id="A0A0F7JVV1"/>
<dbReference type="PATRIC" id="fig|1543721.4.peg.890"/>
<dbReference type="SUPFAM" id="SSF47336">
    <property type="entry name" value="ACP-like"/>
    <property type="match status" value="1"/>
</dbReference>
<gene>
    <name evidence="2" type="ORF">AAY24_04260</name>
</gene>
<accession>A0A0F7JVV1</accession>
<evidence type="ECO:0000313" key="3">
    <source>
        <dbReference type="Proteomes" id="UP000034410"/>
    </source>
</evidence>
<sequence>MVAIEDIKEIIGSVLQIGDSIDSFDSATQLLGSVPEFDSMAVVSLITAIEDNYGIVVDDDEVSAEIFETVGSLHQFVAEKVSS</sequence>
<dbReference type="KEGG" id="seds:AAY24_04260"/>
<dbReference type="OrthoDB" id="8527261at2"/>
<keyword evidence="3" id="KW-1185">Reference proteome</keyword>
<name>A0A0F7JVV1_9GAMM</name>
<dbReference type="EMBL" id="CP011412">
    <property type="protein sequence ID" value="AKH19702.1"/>
    <property type="molecule type" value="Genomic_DNA"/>
</dbReference>
<dbReference type="RefSeq" id="WP_046858638.1">
    <property type="nucleotide sequence ID" value="NZ_CP011412.1"/>
</dbReference>
<dbReference type="Gene3D" id="1.10.1200.10">
    <property type="entry name" value="ACP-like"/>
    <property type="match status" value="1"/>
</dbReference>
<proteinExistence type="predicted"/>
<dbReference type="Proteomes" id="UP000034410">
    <property type="component" value="Chromosome"/>
</dbReference>
<dbReference type="PROSITE" id="PS50075">
    <property type="entry name" value="CARRIER"/>
    <property type="match status" value="1"/>
</dbReference>
<protein>
    <submittedName>
        <fullName evidence="2">Acyl carrier protein</fullName>
    </submittedName>
</protein>
<dbReference type="InterPro" id="IPR009081">
    <property type="entry name" value="PP-bd_ACP"/>
</dbReference>
<feature type="domain" description="Carrier" evidence="1">
    <location>
        <begin position="1"/>
        <end position="81"/>
    </location>
</feature>
<dbReference type="Pfam" id="PF00550">
    <property type="entry name" value="PP-binding"/>
    <property type="match status" value="1"/>
</dbReference>
<evidence type="ECO:0000313" key="2">
    <source>
        <dbReference type="EMBL" id="AKH19702.1"/>
    </source>
</evidence>
<organism evidence="2 3">
    <name type="scientific">Sedimenticola thiotaurini</name>
    <dbReference type="NCBI Taxonomy" id="1543721"/>
    <lineage>
        <taxon>Bacteria</taxon>
        <taxon>Pseudomonadati</taxon>
        <taxon>Pseudomonadota</taxon>
        <taxon>Gammaproteobacteria</taxon>
        <taxon>Chromatiales</taxon>
        <taxon>Sedimenticolaceae</taxon>
        <taxon>Sedimenticola</taxon>
    </lineage>
</organism>